<organism evidence="8 9">
    <name type="scientific">Westerdykella ornata</name>
    <dbReference type="NCBI Taxonomy" id="318751"/>
    <lineage>
        <taxon>Eukaryota</taxon>
        <taxon>Fungi</taxon>
        <taxon>Dikarya</taxon>
        <taxon>Ascomycota</taxon>
        <taxon>Pezizomycotina</taxon>
        <taxon>Dothideomycetes</taxon>
        <taxon>Pleosporomycetidae</taxon>
        <taxon>Pleosporales</taxon>
        <taxon>Sporormiaceae</taxon>
        <taxon>Westerdykella</taxon>
    </lineage>
</organism>
<feature type="transmembrane region" description="Helical" evidence="6">
    <location>
        <begin position="215"/>
        <end position="236"/>
    </location>
</feature>
<dbReference type="Proteomes" id="UP000800097">
    <property type="component" value="Unassembled WGS sequence"/>
</dbReference>
<feature type="transmembrane region" description="Helical" evidence="6">
    <location>
        <begin position="12"/>
        <end position="34"/>
    </location>
</feature>
<feature type="transmembrane region" description="Helical" evidence="6">
    <location>
        <begin position="256"/>
        <end position="279"/>
    </location>
</feature>
<dbReference type="PANTHER" id="PTHR33048">
    <property type="entry name" value="PTH11-LIKE INTEGRAL MEMBRANE PROTEIN (AFU_ORTHOLOGUE AFUA_5G11245)"/>
    <property type="match status" value="1"/>
</dbReference>
<proteinExistence type="inferred from homology"/>
<dbReference type="GO" id="GO:0016020">
    <property type="term" value="C:membrane"/>
    <property type="evidence" value="ECO:0007669"/>
    <property type="project" value="UniProtKB-SubCell"/>
</dbReference>
<dbReference type="InterPro" id="IPR049326">
    <property type="entry name" value="Rhodopsin_dom_fungi"/>
</dbReference>
<evidence type="ECO:0000256" key="1">
    <source>
        <dbReference type="ARBA" id="ARBA00004141"/>
    </source>
</evidence>
<evidence type="ECO:0000256" key="4">
    <source>
        <dbReference type="ARBA" id="ARBA00023136"/>
    </source>
</evidence>
<evidence type="ECO:0000313" key="8">
    <source>
        <dbReference type="EMBL" id="KAF2279162.1"/>
    </source>
</evidence>
<evidence type="ECO:0000313" key="9">
    <source>
        <dbReference type="Proteomes" id="UP000800097"/>
    </source>
</evidence>
<keyword evidence="2 6" id="KW-0812">Transmembrane</keyword>
<evidence type="ECO:0000256" key="2">
    <source>
        <dbReference type="ARBA" id="ARBA00022692"/>
    </source>
</evidence>
<feature type="transmembrane region" description="Helical" evidence="6">
    <location>
        <begin position="137"/>
        <end position="160"/>
    </location>
</feature>
<gene>
    <name evidence="8" type="ORF">EI97DRAFT_371273</name>
</gene>
<feature type="transmembrane region" description="Helical" evidence="6">
    <location>
        <begin position="96"/>
        <end position="116"/>
    </location>
</feature>
<comment type="subcellular location">
    <subcellularLocation>
        <location evidence="1">Membrane</location>
        <topology evidence="1">Multi-pass membrane protein</topology>
    </subcellularLocation>
</comment>
<comment type="similarity">
    <text evidence="5">Belongs to the SAT4 family.</text>
</comment>
<dbReference type="Pfam" id="PF20684">
    <property type="entry name" value="Fung_rhodopsin"/>
    <property type="match status" value="1"/>
</dbReference>
<evidence type="ECO:0000259" key="7">
    <source>
        <dbReference type="Pfam" id="PF20684"/>
    </source>
</evidence>
<sequence length="364" mass="40765">MTSGLISKPALIATNIACLAITTVFVVGRVVTAFTRRSKNLQLTDLFVYLAFILYLAMWVCYLLLITPTFKIYAVFYRERRPYPTMTDDAALMQRLILPAQVAFYTLLSCVKGSFLSLYHNLLQGLPGIYRRIWHGIVLFVILSWLGSLLSTLTICSSMRAQLSEGRCGQTPGEQKRTVFSLYFAFAVDVATDIAVMVLPIRLTWNLQMDRGQKIGIMVLFGSSFICIVFATLRVVQIGSRPNRIRGGTPELTWLILWTVLETSVAVIVGCCPGFAIFIRGLITSKKVSGSPYNGYARRRGSGEIFNMHSRVNASRPKPEHHPRLPNALSNRLWDDAHSSQEELARDTGDRRIVATTNICINNT</sequence>
<dbReference type="InterPro" id="IPR052337">
    <property type="entry name" value="SAT4-like"/>
</dbReference>
<dbReference type="AlphaFoldDB" id="A0A6A6JRH1"/>
<keyword evidence="4 6" id="KW-0472">Membrane</keyword>
<keyword evidence="9" id="KW-1185">Reference proteome</keyword>
<reference evidence="8" key="1">
    <citation type="journal article" date="2020" name="Stud. Mycol.">
        <title>101 Dothideomycetes genomes: a test case for predicting lifestyles and emergence of pathogens.</title>
        <authorList>
            <person name="Haridas S."/>
            <person name="Albert R."/>
            <person name="Binder M."/>
            <person name="Bloem J."/>
            <person name="Labutti K."/>
            <person name="Salamov A."/>
            <person name="Andreopoulos B."/>
            <person name="Baker S."/>
            <person name="Barry K."/>
            <person name="Bills G."/>
            <person name="Bluhm B."/>
            <person name="Cannon C."/>
            <person name="Castanera R."/>
            <person name="Culley D."/>
            <person name="Daum C."/>
            <person name="Ezra D."/>
            <person name="Gonzalez J."/>
            <person name="Henrissat B."/>
            <person name="Kuo A."/>
            <person name="Liang C."/>
            <person name="Lipzen A."/>
            <person name="Lutzoni F."/>
            <person name="Magnuson J."/>
            <person name="Mondo S."/>
            <person name="Nolan M."/>
            <person name="Ohm R."/>
            <person name="Pangilinan J."/>
            <person name="Park H.-J."/>
            <person name="Ramirez L."/>
            <person name="Alfaro M."/>
            <person name="Sun H."/>
            <person name="Tritt A."/>
            <person name="Yoshinaga Y."/>
            <person name="Zwiers L.-H."/>
            <person name="Turgeon B."/>
            <person name="Goodwin S."/>
            <person name="Spatafora J."/>
            <person name="Crous P."/>
            <person name="Grigoriev I."/>
        </authorList>
    </citation>
    <scope>NUCLEOTIDE SEQUENCE</scope>
    <source>
        <strain evidence="8">CBS 379.55</strain>
    </source>
</reference>
<dbReference type="OrthoDB" id="444631at2759"/>
<dbReference type="GeneID" id="54548454"/>
<feature type="domain" description="Rhodopsin" evidence="7">
    <location>
        <begin position="29"/>
        <end position="277"/>
    </location>
</feature>
<protein>
    <recommendedName>
        <fullName evidence="7">Rhodopsin domain-containing protein</fullName>
    </recommendedName>
</protein>
<evidence type="ECO:0000256" key="3">
    <source>
        <dbReference type="ARBA" id="ARBA00022989"/>
    </source>
</evidence>
<accession>A0A6A6JRH1</accession>
<evidence type="ECO:0000256" key="6">
    <source>
        <dbReference type="SAM" id="Phobius"/>
    </source>
</evidence>
<dbReference type="EMBL" id="ML986486">
    <property type="protein sequence ID" value="KAF2279162.1"/>
    <property type="molecule type" value="Genomic_DNA"/>
</dbReference>
<name>A0A6A6JRH1_WESOR</name>
<dbReference type="PANTHER" id="PTHR33048:SF146">
    <property type="entry name" value="INTEGRAL MEMBRANE PROTEIN"/>
    <property type="match status" value="1"/>
</dbReference>
<dbReference type="RefSeq" id="XP_033656701.1">
    <property type="nucleotide sequence ID" value="XM_033795279.1"/>
</dbReference>
<feature type="transmembrane region" description="Helical" evidence="6">
    <location>
        <begin position="180"/>
        <end position="203"/>
    </location>
</feature>
<keyword evidence="3 6" id="KW-1133">Transmembrane helix</keyword>
<evidence type="ECO:0000256" key="5">
    <source>
        <dbReference type="ARBA" id="ARBA00038359"/>
    </source>
</evidence>
<feature type="transmembrane region" description="Helical" evidence="6">
    <location>
        <begin position="46"/>
        <end position="76"/>
    </location>
</feature>